<keyword evidence="2" id="KW-1185">Reference proteome</keyword>
<sequence length="78" mass="9100">MQSKFTGLFEQTIKNNNCGYFRQHGVPKLFYSEYSLTEIEKLYNQILTKGYDEVYVYFNNTASTAGIINALQFIKLIK</sequence>
<accession>A0ABT8D2A5</accession>
<dbReference type="Pfam" id="PF01904">
    <property type="entry name" value="DUF72"/>
    <property type="match status" value="1"/>
</dbReference>
<dbReference type="SUPFAM" id="SSF117396">
    <property type="entry name" value="TM1631-like"/>
    <property type="match status" value="1"/>
</dbReference>
<organism evidence="1 2">
    <name type="scientific">Paenimyroides ceti</name>
    <dbReference type="NCBI Taxonomy" id="395087"/>
    <lineage>
        <taxon>Bacteria</taxon>
        <taxon>Pseudomonadati</taxon>
        <taxon>Bacteroidota</taxon>
        <taxon>Flavobacteriia</taxon>
        <taxon>Flavobacteriales</taxon>
        <taxon>Flavobacteriaceae</taxon>
        <taxon>Paenimyroides</taxon>
    </lineage>
</organism>
<dbReference type="RefSeq" id="WP_290365069.1">
    <property type="nucleotide sequence ID" value="NZ_JAUFQU010000036.1"/>
</dbReference>
<dbReference type="Proteomes" id="UP001242368">
    <property type="component" value="Unassembled WGS sequence"/>
</dbReference>
<evidence type="ECO:0000313" key="2">
    <source>
        <dbReference type="Proteomes" id="UP001242368"/>
    </source>
</evidence>
<dbReference type="InterPro" id="IPR036520">
    <property type="entry name" value="UPF0759_sf"/>
</dbReference>
<comment type="caution">
    <text evidence="1">The sequence shown here is derived from an EMBL/GenBank/DDBJ whole genome shotgun (WGS) entry which is preliminary data.</text>
</comment>
<evidence type="ECO:0000313" key="1">
    <source>
        <dbReference type="EMBL" id="MDN3709447.1"/>
    </source>
</evidence>
<gene>
    <name evidence="1" type="ORF">QW060_20780</name>
</gene>
<dbReference type="EMBL" id="JAUFQU010000036">
    <property type="protein sequence ID" value="MDN3709447.1"/>
    <property type="molecule type" value="Genomic_DNA"/>
</dbReference>
<proteinExistence type="predicted"/>
<dbReference type="InterPro" id="IPR002763">
    <property type="entry name" value="DUF72"/>
</dbReference>
<reference evidence="2" key="1">
    <citation type="journal article" date="2019" name="Int. J. Syst. Evol. Microbiol.">
        <title>The Global Catalogue of Microorganisms (GCM) 10K type strain sequencing project: providing services to taxonomists for standard genome sequencing and annotation.</title>
        <authorList>
            <consortium name="The Broad Institute Genomics Platform"/>
            <consortium name="The Broad Institute Genome Sequencing Center for Infectious Disease"/>
            <person name="Wu L."/>
            <person name="Ma J."/>
        </authorList>
    </citation>
    <scope>NUCLEOTIDE SEQUENCE [LARGE SCALE GENOMIC DNA]</scope>
    <source>
        <strain evidence="2">CECT 7184</strain>
    </source>
</reference>
<dbReference type="Gene3D" id="3.20.20.410">
    <property type="entry name" value="Protein of unknown function UPF0759"/>
    <property type="match status" value="1"/>
</dbReference>
<name>A0ABT8D2A5_9FLAO</name>
<protein>
    <submittedName>
        <fullName evidence="1">DUF72 domain-containing protein</fullName>
    </submittedName>
</protein>